<evidence type="ECO:0000313" key="5">
    <source>
        <dbReference type="EMBL" id="MCS2608602.1"/>
    </source>
</evidence>
<dbReference type="Pfam" id="PF00392">
    <property type="entry name" value="GntR"/>
    <property type="match status" value="1"/>
</dbReference>
<dbReference type="CDD" id="cd07377">
    <property type="entry name" value="WHTH_GntR"/>
    <property type="match status" value="1"/>
</dbReference>
<dbReference type="InterPro" id="IPR011711">
    <property type="entry name" value="GntR_C"/>
</dbReference>
<dbReference type="PANTHER" id="PTHR43537">
    <property type="entry name" value="TRANSCRIPTIONAL REGULATOR, GNTR FAMILY"/>
    <property type="match status" value="1"/>
</dbReference>
<keyword evidence="2" id="KW-0238">DNA-binding</keyword>
<dbReference type="SMART" id="SM00895">
    <property type="entry name" value="FCD"/>
    <property type="match status" value="1"/>
</dbReference>
<comment type="caution">
    <text evidence="5">The sequence shown here is derived from an EMBL/GenBank/DDBJ whole genome shotgun (WGS) entry which is preliminary data.</text>
</comment>
<dbReference type="Pfam" id="PF07729">
    <property type="entry name" value="FCD"/>
    <property type="match status" value="1"/>
</dbReference>
<evidence type="ECO:0000256" key="2">
    <source>
        <dbReference type="ARBA" id="ARBA00023125"/>
    </source>
</evidence>
<dbReference type="SUPFAM" id="SSF46785">
    <property type="entry name" value="Winged helix' DNA-binding domain"/>
    <property type="match status" value="1"/>
</dbReference>
<dbReference type="PROSITE" id="PS50949">
    <property type="entry name" value="HTH_GNTR"/>
    <property type="match status" value="1"/>
</dbReference>
<dbReference type="SUPFAM" id="SSF48008">
    <property type="entry name" value="GntR ligand-binding domain-like"/>
    <property type="match status" value="1"/>
</dbReference>
<keyword evidence="3" id="KW-0804">Transcription</keyword>
<organism evidence="5 6">
    <name type="scientific">Halomonas dongshanensis</name>
    <dbReference type="NCBI Taxonomy" id="2890835"/>
    <lineage>
        <taxon>Bacteria</taxon>
        <taxon>Pseudomonadati</taxon>
        <taxon>Pseudomonadota</taxon>
        <taxon>Gammaproteobacteria</taxon>
        <taxon>Oceanospirillales</taxon>
        <taxon>Halomonadaceae</taxon>
        <taxon>Halomonas</taxon>
    </lineage>
</organism>
<dbReference type="EMBL" id="JAJISC010000002">
    <property type="protein sequence ID" value="MCS2608602.1"/>
    <property type="molecule type" value="Genomic_DNA"/>
</dbReference>
<keyword evidence="1" id="KW-0805">Transcription regulation</keyword>
<proteinExistence type="predicted"/>
<reference evidence="5" key="1">
    <citation type="submission" date="2021-11" db="EMBL/GenBank/DDBJ databases">
        <title>Halomonas sp., isolated from a coastal aquaculture zone in Dongshan Bay.</title>
        <authorList>
            <person name="Lin W."/>
        </authorList>
    </citation>
    <scope>NUCLEOTIDE SEQUENCE</scope>
    <source>
        <strain evidence="5">Yzlin-01</strain>
    </source>
</reference>
<dbReference type="InterPro" id="IPR008920">
    <property type="entry name" value="TF_FadR/GntR_C"/>
</dbReference>
<evidence type="ECO:0000259" key="4">
    <source>
        <dbReference type="PROSITE" id="PS50949"/>
    </source>
</evidence>
<dbReference type="SMART" id="SM00345">
    <property type="entry name" value="HTH_GNTR"/>
    <property type="match status" value="1"/>
</dbReference>
<dbReference type="Gene3D" id="1.20.120.530">
    <property type="entry name" value="GntR ligand-binding domain-like"/>
    <property type="match status" value="1"/>
</dbReference>
<name>A0ABT2ED78_9GAMM</name>
<evidence type="ECO:0000256" key="3">
    <source>
        <dbReference type="ARBA" id="ARBA00023163"/>
    </source>
</evidence>
<sequence>MTELAIEPIQRRTELAQQVSSTLITLIERGDIPVNEKLPTEKVLGERFDVSRTVIREAISYIESMGLVERRRGSGTRVIQAYRTHTQPEQRIRYETVEDILHTLELRLTLEPDAAALAAERYDDQDRHAMVQAYRQFADSCDSGKPSSREDAAFHISIARASKNPVFLAVYLQLGQAMVARANLMPMELNSIATKRYLELLKIEHGAILDAVLSRDAQEAHDVMRQQLLRSLSTYNTYRR</sequence>
<dbReference type="InterPro" id="IPR000524">
    <property type="entry name" value="Tscrpt_reg_HTH_GntR"/>
</dbReference>
<feature type="domain" description="HTH gntR-type" evidence="4">
    <location>
        <begin position="13"/>
        <end position="81"/>
    </location>
</feature>
<dbReference type="InterPro" id="IPR036388">
    <property type="entry name" value="WH-like_DNA-bd_sf"/>
</dbReference>
<keyword evidence="6" id="KW-1185">Reference proteome</keyword>
<protein>
    <submittedName>
        <fullName evidence="5">FadR family transcriptional regulator</fullName>
    </submittedName>
</protein>
<gene>
    <name evidence="5" type="ORF">LLY24_04610</name>
</gene>
<dbReference type="RefSeq" id="WP_259035113.1">
    <property type="nucleotide sequence ID" value="NZ_JAJISC010000002.1"/>
</dbReference>
<accession>A0ABT2ED78</accession>
<dbReference type="Proteomes" id="UP001165542">
    <property type="component" value="Unassembled WGS sequence"/>
</dbReference>
<evidence type="ECO:0000313" key="6">
    <source>
        <dbReference type="Proteomes" id="UP001165542"/>
    </source>
</evidence>
<dbReference type="Gene3D" id="1.10.10.10">
    <property type="entry name" value="Winged helix-like DNA-binding domain superfamily/Winged helix DNA-binding domain"/>
    <property type="match status" value="1"/>
</dbReference>
<evidence type="ECO:0000256" key="1">
    <source>
        <dbReference type="ARBA" id="ARBA00023015"/>
    </source>
</evidence>
<dbReference type="PRINTS" id="PR00035">
    <property type="entry name" value="HTHGNTR"/>
</dbReference>
<dbReference type="InterPro" id="IPR036390">
    <property type="entry name" value="WH_DNA-bd_sf"/>
</dbReference>
<dbReference type="PANTHER" id="PTHR43537:SF5">
    <property type="entry name" value="UXU OPERON TRANSCRIPTIONAL REGULATOR"/>
    <property type="match status" value="1"/>
</dbReference>